<evidence type="ECO:0000313" key="2">
    <source>
        <dbReference type="EMBL" id="CAH9097176.1"/>
    </source>
</evidence>
<accession>A0A9P1EDA6</accession>
<comment type="caution">
    <text evidence="2">The sequence shown here is derived from an EMBL/GenBank/DDBJ whole genome shotgun (WGS) entry which is preliminary data.</text>
</comment>
<feature type="transmembrane region" description="Helical" evidence="1">
    <location>
        <begin position="64"/>
        <end position="91"/>
    </location>
</feature>
<organism evidence="2 3">
    <name type="scientific">Cuscuta europaea</name>
    <name type="common">European dodder</name>
    <dbReference type="NCBI Taxonomy" id="41803"/>
    <lineage>
        <taxon>Eukaryota</taxon>
        <taxon>Viridiplantae</taxon>
        <taxon>Streptophyta</taxon>
        <taxon>Embryophyta</taxon>
        <taxon>Tracheophyta</taxon>
        <taxon>Spermatophyta</taxon>
        <taxon>Magnoliopsida</taxon>
        <taxon>eudicotyledons</taxon>
        <taxon>Gunneridae</taxon>
        <taxon>Pentapetalae</taxon>
        <taxon>asterids</taxon>
        <taxon>lamiids</taxon>
        <taxon>Solanales</taxon>
        <taxon>Convolvulaceae</taxon>
        <taxon>Cuscuteae</taxon>
        <taxon>Cuscuta</taxon>
        <taxon>Cuscuta subgen. Cuscuta</taxon>
    </lineage>
</organism>
<sequence>MEQLKVSKSSEQNATSQNTFLVFKVEARACYLCLLIGQSSRREDLVRASSNSVFKHLTMLMDIVFHYGACVLMFAPCGICFQTMFSAAYSITYYVCLWMTYV</sequence>
<proteinExistence type="predicted"/>
<protein>
    <recommendedName>
        <fullName evidence="4">Transmembrane protein</fullName>
    </recommendedName>
</protein>
<dbReference type="AlphaFoldDB" id="A0A9P1EDA6"/>
<evidence type="ECO:0008006" key="4">
    <source>
        <dbReference type="Google" id="ProtNLM"/>
    </source>
</evidence>
<reference evidence="2" key="1">
    <citation type="submission" date="2022-07" db="EMBL/GenBank/DDBJ databases">
        <authorList>
            <person name="Macas J."/>
            <person name="Novak P."/>
            <person name="Neumann P."/>
        </authorList>
    </citation>
    <scope>NUCLEOTIDE SEQUENCE</scope>
</reference>
<dbReference type="EMBL" id="CAMAPE010000035">
    <property type="protein sequence ID" value="CAH9097176.1"/>
    <property type="molecule type" value="Genomic_DNA"/>
</dbReference>
<evidence type="ECO:0000313" key="3">
    <source>
        <dbReference type="Proteomes" id="UP001152484"/>
    </source>
</evidence>
<keyword evidence="3" id="KW-1185">Reference proteome</keyword>
<dbReference type="OrthoDB" id="1324445at2759"/>
<evidence type="ECO:0000256" key="1">
    <source>
        <dbReference type="SAM" id="Phobius"/>
    </source>
</evidence>
<name>A0A9P1EDA6_CUSEU</name>
<dbReference type="Proteomes" id="UP001152484">
    <property type="component" value="Unassembled WGS sequence"/>
</dbReference>
<keyword evidence="1" id="KW-0472">Membrane</keyword>
<keyword evidence="1" id="KW-1133">Transmembrane helix</keyword>
<keyword evidence="1" id="KW-0812">Transmembrane</keyword>
<gene>
    <name evidence="2" type="ORF">CEURO_LOCUS13722</name>
</gene>